<dbReference type="Pfam" id="PF25183">
    <property type="entry name" value="OMP_b-brl_4"/>
    <property type="match status" value="1"/>
</dbReference>
<dbReference type="InterPro" id="IPR057601">
    <property type="entry name" value="Oar-like_b-barrel"/>
</dbReference>
<keyword evidence="2 7" id="KW-0813">Transport</keyword>
<dbReference type="PANTHER" id="PTHR30069:SF46">
    <property type="entry name" value="OAR PROTEIN"/>
    <property type="match status" value="1"/>
</dbReference>
<feature type="chain" id="PRO_5016241650" evidence="8">
    <location>
        <begin position="29"/>
        <end position="1008"/>
    </location>
</feature>
<keyword evidence="5 7" id="KW-0472">Membrane</keyword>
<evidence type="ECO:0000256" key="1">
    <source>
        <dbReference type="ARBA" id="ARBA00004571"/>
    </source>
</evidence>
<feature type="domain" description="TonB-dependent receptor plug" evidence="9">
    <location>
        <begin position="136"/>
        <end position="237"/>
    </location>
</feature>
<accession>A0A328NWT4</accession>
<dbReference type="InterPro" id="IPR036942">
    <property type="entry name" value="Beta-barrel_TonB_sf"/>
</dbReference>
<dbReference type="AlphaFoldDB" id="A0A328NWT4"/>
<feature type="signal peptide" evidence="8">
    <location>
        <begin position="1"/>
        <end position="28"/>
    </location>
</feature>
<reference evidence="11 12" key="1">
    <citation type="journal article" date="2018" name="Genet. Mol. Biol.">
        <title>The genome sequence of Dyella jiangningensis FCAV SCS01 from a lignocellulose-decomposing microbial consortium metagenome reveals potential for biotechnological applications.</title>
        <authorList>
            <person name="Desiderato J.G."/>
            <person name="Alvarenga D.O."/>
            <person name="Constancio M.T.L."/>
            <person name="Alves L.M.C."/>
            <person name="Varani A.M."/>
        </authorList>
    </citation>
    <scope>NUCLEOTIDE SEQUENCE [LARGE SCALE GENOMIC DNA]</scope>
    <source>
        <strain evidence="11 12">FCAV SCS01</strain>
    </source>
</reference>
<keyword evidence="6 7" id="KW-0998">Cell outer membrane</keyword>
<evidence type="ECO:0000313" key="12">
    <source>
        <dbReference type="Proteomes" id="UP000248926"/>
    </source>
</evidence>
<comment type="caution">
    <text evidence="11">The sequence shown here is derived from an EMBL/GenBank/DDBJ whole genome shotgun (WGS) entry which is preliminary data.</text>
</comment>
<evidence type="ECO:0000256" key="2">
    <source>
        <dbReference type="ARBA" id="ARBA00022448"/>
    </source>
</evidence>
<proteinExistence type="inferred from homology"/>
<evidence type="ECO:0000256" key="6">
    <source>
        <dbReference type="ARBA" id="ARBA00023237"/>
    </source>
</evidence>
<comment type="subcellular location">
    <subcellularLocation>
        <location evidence="1 7">Cell outer membrane</location>
        <topology evidence="1 7">Multi-pass membrane protein</topology>
    </subcellularLocation>
</comment>
<dbReference type="Pfam" id="PF13620">
    <property type="entry name" value="CarboxypepD_reg"/>
    <property type="match status" value="1"/>
</dbReference>
<dbReference type="InterPro" id="IPR013784">
    <property type="entry name" value="Carb-bd-like_fold"/>
</dbReference>
<keyword evidence="3 7" id="KW-1134">Transmembrane beta strand</keyword>
<protein>
    <submittedName>
        <fullName evidence="11">Uncharacterized protein</fullName>
    </submittedName>
</protein>
<name>A0A328NWT4_9GAMM</name>
<sequence length="1008" mass="108576">MNRGATLRRTALAAAVAAGVALASPVFAQSSTGSIFGTAPVAAGETVLIQSDSGVSREVSIDANGRYSAASLPLGTYKVSLKKDGNVVETRSNVTLVVGAGTQVSFVAAASDDAKSLGAVTVMANALPAIDVSQVDSRTVITSEQLAKLPLQRSAEAIATLAPGVNTGSGYFTSSTGQVLNSFGGSSIAENAYYINGFNTSDPLHNFGGLTLPYGAVDQEQVLTGGYGAAYGRSDGGVINQVGKRGTNDWHFGGQVLMQPSWAQSNPDNYYLTNGQLYRYRQDNNNQSTYTYDAYFGGPLIKDKLYVFGAVEGYQQQNGVNVGTVANGTAKTYSYSDPKWYAKVDWNITDNNILELTGASNKTEYNGNTYAYNYGTGNGKGSWGSYLGPDTETKNGADLWIAKYTGYITDSLTVDALYGKMHQISYSNVGGSDASRIIDAQYQNPAYNGGVPIVGPQTSGSVANPDAHDHTTNYRLDINYKIGSHSITAGIDNLNVSSYDIGNIEPGPGYSWEYGQGDPNTPISTAAGAGVGAPGGDGYYVDKYIYTTGAAVVHVKQRAQFIEDQWQVNDRVLLSLGLRNDQFTNYNPDSVPYIRLSKPNWAPRIGVSWDVYGDSSLKVYGNAGRYYLDEPTNVAIRAAAGSTYTRQYFTYTGIDPATGAPTGLAQIPQDIYPGVSADKEYGQPPDPKTVTSSNVKAEYQDEYIAGVDKAFEMFGEKWTAGAKATYRVLRNDLDDICDYPTFGAVGVSQGFDEAAAEGSGCYVMNPGRTADINVPLATGGYGTMVVPWSALGMPSLLRKYVALDTYLEHPFDGKWYAKIMYTWSHNYGNTEGSVRSDIGQQDVSQTEDWDNKGVMTYANGDQANDRRHQIKAYGYYQVTPEWLVGANVQILSGTPIVCLGYFGPQQADDYNYGASYHFCGPNGTPAAPGSTGRTPWTELVSLNAEYRPDWAQHKLAFSVQVYNLFDQQRATELYGTSESGPGQASTLYKVPLFYTTPRYVQFGVSYDF</sequence>
<keyword evidence="4 7" id="KW-0812">Transmembrane</keyword>
<dbReference type="InterPro" id="IPR039426">
    <property type="entry name" value="TonB-dep_rcpt-like"/>
</dbReference>
<evidence type="ECO:0000313" key="11">
    <source>
        <dbReference type="EMBL" id="RAO74768.1"/>
    </source>
</evidence>
<dbReference type="EMBL" id="NFZS01000005">
    <property type="protein sequence ID" value="RAO74768.1"/>
    <property type="molecule type" value="Genomic_DNA"/>
</dbReference>
<dbReference type="Proteomes" id="UP000248926">
    <property type="component" value="Unassembled WGS sequence"/>
</dbReference>
<dbReference type="GO" id="GO:0044718">
    <property type="term" value="P:siderophore transmembrane transport"/>
    <property type="evidence" value="ECO:0007669"/>
    <property type="project" value="TreeGrafter"/>
</dbReference>
<evidence type="ECO:0000256" key="3">
    <source>
        <dbReference type="ARBA" id="ARBA00022452"/>
    </source>
</evidence>
<dbReference type="SUPFAM" id="SSF56935">
    <property type="entry name" value="Porins"/>
    <property type="match status" value="1"/>
</dbReference>
<keyword evidence="12" id="KW-1185">Reference proteome</keyword>
<dbReference type="Gene3D" id="2.170.130.10">
    <property type="entry name" value="TonB-dependent receptor, plug domain"/>
    <property type="match status" value="1"/>
</dbReference>
<dbReference type="SUPFAM" id="SSF49452">
    <property type="entry name" value="Starch-binding domain-like"/>
    <property type="match status" value="1"/>
</dbReference>
<evidence type="ECO:0000259" key="9">
    <source>
        <dbReference type="Pfam" id="PF07715"/>
    </source>
</evidence>
<evidence type="ECO:0000259" key="10">
    <source>
        <dbReference type="Pfam" id="PF25183"/>
    </source>
</evidence>
<dbReference type="PANTHER" id="PTHR30069">
    <property type="entry name" value="TONB-DEPENDENT OUTER MEMBRANE RECEPTOR"/>
    <property type="match status" value="1"/>
</dbReference>
<evidence type="ECO:0000256" key="5">
    <source>
        <dbReference type="ARBA" id="ARBA00023136"/>
    </source>
</evidence>
<feature type="domain" description="TonB-dependent transporter Oar-like beta-barrel" evidence="10">
    <location>
        <begin position="334"/>
        <end position="586"/>
    </location>
</feature>
<keyword evidence="8" id="KW-0732">Signal</keyword>
<evidence type="ECO:0000256" key="7">
    <source>
        <dbReference type="PROSITE-ProRule" id="PRU01360"/>
    </source>
</evidence>
<dbReference type="Gene3D" id="2.60.40.1120">
    <property type="entry name" value="Carboxypeptidase-like, regulatory domain"/>
    <property type="match status" value="1"/>
</dbReference>
<dbReference type="Pfam" id="PF07715">
    <property type="entry name" value="Plug"/>
    <property type="match status" value="1"/>
</dbReference>
<evidence type="ECO:0000256" key="4">
    <source>
        <dbReference type="ARBA" id="ARBA00022692"/>
    </source>
</evidence>
<evidence type="ECO:0000256" key="8">
    <source>
        <dbReference type="SAM" id="SignalP"/>
    </source>
</evidence>
<dbReference type="InterPro" id="IPR037066">
    <property type="entry name" value="Plug_dom_sf"/>
</dbReference>
<dbReference type="RefSeq" id="WP_238149830.1">
    <property type="nucleotide sequence ID" value="NZ_NFZS01000005.1"/>
</dbReference>
<organism evidence="11 12">
    <name type="scientific">Dyella jiangningensis</name>
    <dbReference type="NCBI Taxonomy" id="1379159"/>
    <lineage>
        <taxon>Bacteria</taxon>
        <taxon>Pseudomonadati</taxon>
        <taxon>Pseudomonadota</taxon>
        <taxon>Gammaproteobacteria</taxon>
        <taxon>Lysobacterales</taxon>
        <taxon>Rhodanobacteraceae</taxon>
        <taxon>Dyella</taxon>
    </lineage>
</organism>
<dbReference type="GO" id="GO:0030246">
    <property type="term" value="F:carbohydrate binding"/>
    <property type="evidence" value="ECO:0007669"/>
    <property type="project" value="InterPro"/>
</dbReference>
<dbReference type="Gene3D" id="2.40.170.20">
    <property type="entry name" value="TonB-dependent receptor, beta-barrel domain"/>
    <property type="match status" value="1"/>
</dbReference>
<dbReference type="PROSITE" id="PS52016">
    <property type="entry name" value="TONB_DEPENDENT_REC_3"/>
    <property type="match status" value="1"/>
</dbReference>
<dbReference type="GO" id="GO:0009279">
    <property type="term" value="C:cell outer membrane"/>
    <property type="evidence" value="ECO:0007669"/>
    <property type="project" value="UniProtKB-SubCell"/>
</dbReference>
<dbReference type="InterPro" id="IPR012910">
    <property type="entry name" value="Plug_dom"/>
</dbReference>
<dbReference type="GO" id="GO:0015344">
    <property type="term" value="F:siderophore uptake transmembrane transporter activity"/>
    <property type="evidence" value="ECO:0007669"/>
    <property type="project" value="TreeGrafter"/>
</dbReference>
<comment type="similarity">
    <text evidence="7">Belongs to the TonB-dependent receptor family.</text>
</comment>
<gene>
    <name evidence="11" type="ORF">CA260_18300</name>
</gene>